<feature type="transmembrane region" description="Helical" evidence="6">
    <location>
        <begin position="173"/>
        <end position="193"/>
    </location>
</feature>
<comment type="subcellular location">
    <subcellularLocation>
        <location evidence="1">Cell membrane</location>
        <topology evidence="1">Multi-pass membrane protein</topology>
    </subcellularLocation>
</comment>
<evidence type="ECO:0000256" key="2">
    <source>
        <dbReference type="ARBA" id="ARBA00022475"/>
    </source>
</evidence>
<proteinExistence type="predicted"/>
<evidence type="ECO:0000256" key="6">
    <source>
        <dbReference type="SAM" id="Phobius"/>
    </source>
</evidence>
<keyword evidence="3 6" id="KW-0812">Transmembrane</keyword>
<dbReference type="EMBL" id="JAGGLJ010000002">
    <property type="protein sequence ID" value="MBP2024709.1"/>
    <property type="molecule type" value="Genomic_DNA"/>
</dbReference>
<evidence type="ECO:0000313" key="7">
    <source>
        <dbReference type="EMBL" id="MBP2024709.1"/>
    </source>
</evidence>
<keyword evidence="2" id="KW-1003">Cell membrane</keyword>
<evidence type="ECO:0000313" key="8">
    <source>
        <dbReference type="Proteomes" id="UP001519306"/>
    </source>
</evidence>
<keyword evidence="4 6" id="KW-1133">Transmembrane helix</keyword>
<dbReference type="RefSeq" id="WP_210060018.1">
    <property type="nucleotide sequence ID" value="NZ_JAGGLJ010000002.1"/>
</dbReference>
<evidence type="ECO:0000256" key="4">
    <source>
        <dbReference type="ARBA" id="ARBA00022989"/>
    </source>
</evidence>
<reference evidence="7 8" key="1">
    <citation type="submission" date="2021-03" db="EMBL/GenBank/DDBJ databases">
        <title>Genomic Encyclopedia of Type Strains, Phase IV (KMG-IV): sequencing the most valuable type-strain genomes for metagenomic binning, comparative biology and taxonomic classification.</title>
        <authorList>
            <person name="Goeker M."/>
        </authorList>
    </citation>
    <scope>NUCLEOTIDE SEQUENCE [LARGE SCALE GENOMIC DNA]</scope>
    <source>
        <strain evidence="7 8">DSM 27563</strain>
    </source>
</reference>
<evidence type="ECO:0000256" key="1">
    <source>
        <dbReference type="ARBA" id="ARBA00004651"/>
    </source>
</evidence>
<feature type="transmembrane region" description="Helical" evidence="6">
    <location>
        <begin position="261"/>
        <end position="282"/>
    </location>
</feature>
<keyword evidence="8" id="KW-1185">Reference proteome</keyword>
<feature type="transmembrane region" description="Helical" evidence="6">
    <location>
        <begin position="12"/>
        <end position="29"/>
    </location>
</feature>
<evidence type="ECO:0000256" key="3">
    <source>
        <dbReference type="ARBA" id="ARBA00022692"/>
    </source>
</evidence>
<accession>A0ABS4KDL1</accession>
<dbReference type="InterPro" id="IPR001851">
    <property type="entry name" value="ABC_transp_permease"/>
</dbReference>
<feature type="transmembrane region" description="Helical" evidence="6">
    <location>
        <begin position="86"/>
        <end position="104"/>
    </location>
</feature>
<feature type="transmembrane region" description="Helical" evidence="6">
    <location>
        <begin position="124"/>
        <end position="142"/>
    </location>
</feature>
<sequence>MGAVLLESIRTGLIFSILAIGVVFTFKILDIADLSVEGTFPLGAFILARVITNGMDPVLALVFSFGAGLIGGFITFVLYKKLKIQPILSGILTMTILYSVNLRITGKSNVTLFDYETIFTKFSNIPSVVLLLIIVLIVKLLVDTLLKTERGYLLVVTGDNEKLVKSLGKNPDLYTMVGLMLSNGLVSLSGGLMAQHQGFVDAGMGATMIVTALASIIIGDTFLKNNKKLKLTTRAIIGAIAYRIIYGIAIDKGLNPNDLKAITAIIVIIFIMYNNASALGMSKLKKRSENGKKFERGVVQSVKN</sequence>
<dbReference type="PANTHER" id="PTHR32196:SF69">
    <property type="entry name" value="BRANCHED-CHAIN AMINO ACID TRANSPORT SYSTEM, PERMEASE PROTEIN"/>
    <property type="match status" value="1"/>
</dbReference>
<gene>
    <name evidence="7" type="ORF">J2Z71_000225</name>
</gene>
<keyword evidence="5 6" id="KW-0472">Membrane</keyword>
<organism evidence="7 8">
    <name type="scientific">Peptoniphilus stercorisuis</name>
    <dbReference type="NCBI Taxonomy" id="1436965"/>
    <lineage>
        <taxon>Bacteria</taxon>
        <taxon>Bacillati</taxon>
        <taxon>Bacillota</taxon>
        <taxon>Tissierellia</taxon>
        <taxon>Tissierellales</taxon>
        <taxon>Peptoniphilaceae</taxon>
        <taxon>Peptoniphilus</taxon>
    </lineage>
</organism>
<name>A0ABS4KDL1_9FIRM</name>
<evidence type="ECO:0000256" key="5">
    <source>
        <dbReference type="ARBA" id="ARBA00023136"/>
    </source>
</evidence>
<comment type="caution">
    <text evidence="7">The sequence shown here is derived from an EMBL/GenBank/DDBJ whole genome shotgun (WGS) entry which is preliminary data.</text>
</comment>
<feature type="transmembrane region" description="Helical" evidence="6">
    <location>
        <begin position="199"/>
        <end position="219"/>
    </location>
</feature>
<feature type="transmembrane region" description="Helical" evidence="6">
    <location>
        <begin position="231"/>
        <end position="249"/>
    </location>
</feature>
<dbReference type="PANTHER" id="PTHR32196">
    <property type="entry name" value="ABC TRANSPORTER PERMEASE PROTEIN YPHD-RELATED-RELATED"/>
    <property type="match status" value="1"/>
</dbReference>
<dbReference type="Proteomes" id="UP001519306">
    <property type="component" value="Unassembled WGS sequence"/>
</dbReference>
<feature type="transmembrane region" description="Helical" evidence="6">
    <location>
        <begin position="58"/>
        <end position="79"/>
    </location>
</feature>
<dbReference type="Pfam" id="PF02653">
    <property type="entry name" value="BPD_transp_2"/>
    <property type="match status" value="1"/>
</dbReference>
<dbReference type="CDD" id="cd06574">
    <property type="entry name" value="TM_PBP1_branched-chain-AA_like"/>
    <property type="match status" value="1"/>
</dbReference>
<protein>
    <submittedName>
        <fullName evidence="7">ABC transport system permease protein</fullName>
    </submittedName>
</protein>